<evidence type="ECO:0000313" key="1">
    <source>
        <dbReference type="EMBL" id="KAJ4707933.1"/>
    </source>
</evidence>
<keyword evidence="2" id="KW-1185">Reference proteome</keyword>
<gene>
    <name evidence="1" type="ORF">OWV82_017970</name>
</gene>
<name>A0ACC1XAZ3_MELAZ</name>
<sequence length="406" mass="45904">MEKDLSGNEGEPWRVLEFYSGIGGMRYSLKKAGVNAEVVEAFDINDKANDVYQHNFGHRPYQGNIQSLTAAELDKYGAQAWLLSPPCQPYTRQGLQKQSGDARAFSFLKILELIPDTTKPPVMLFVENVVGFEASDTRTKMVQVLAKSDYITQEFILSPLQFGVPYSRPRYFCLAKRKPLSFRCEHFNGQLLWSPSPLFGHDNISVTKDDQPEENWDKLLRSCDPVERFLEFNNPSDRVNAETGCLLTKPVAVDDFGAPEEIIEEDGYDSIGNYLVPLNLIERWGSAMDIVYPDSKRCCCFTKSYYRYVKGTGSLLATVQPKNKGKASSLKEQCLRYFTPREVANLHSFPGDFQFPQHISLRQRYALLGNSLSIAVVAPLLQYLFTQASRFASIKVLHSANAHFSL</sequence>
<accession>A0ACC1XAZ3</accession>
<proteinExistence type="predicted"/>
<dbReference type="EMBL" id="CM051403">
    <property type="protein sequence ID" value="KAJ4707933.1"/>
    <property type="molecule type" value="Genomic_DNA"/>
</dbReference>
<protein>
    <submittedName>
        <fullName evidence="1">C-5 cytosine methyltransferase</fullName>
    </submittedName>
</protein>
<reference evidence="1 2" key="1">
    <citation type="journal article" date="2023" name="Science">
        <title>Complex scaffold remodeling in plant triterpene biosynthesis.</title>
        <authorList>
            <person name="De La Pena R."/>
            <person name="Hodgson H."/>
            <person name="Liu J.C."/>
            <person name="Stephenson M.J."/>
            <person name="Martin A.C."/>
            <person name="Owen C."/>
            <person name="Harkess A."/>
            <person name="Leebens-Mack J."/>
            <person name="Jimenez L.E."/>
            <person name="Osbourn A."/>
            <person name="Sattely E.S."/>
        </authorList>
    </citation>
    <scope>NUCLEOTIDE SEQUENCE [LARGE SCALE GENOMIC DNA]</scope>
    <source>
        <strain evidence="2">cv. JPN11</strain>
        <tissue evidence="1">Leaf</tissue>
    </source>
</reference>
<evidence type="ECO:0000313" key="2">
    <source>
        <dbReference type="Proteomes" id="UP001164539"/>
    </source>
</evidence>
<keyword evidence="1" id="KW-0489">Methyltransferase</keyword>
<comment type="caution">
    <text evidence="1">The sequence shown here is derived from an EMBL/GenBank/DDBJ whole genome shotgun (WGS) entry which is preliminary data.</text>
</comment>
<keyword evidence="1" id="KW-0808">Transferase</keyword>
<organism evidence="1 2">
    <name type="scientific">Melia azedarach</name>
    <name type="common">Chinaberry tree</name>
    <dbReference type="NCBI Taxonomy" id="155640"/>
    <lineage>
        <taxon>Eukaryota</taxon>
        <taxon>Viridiplantae</taxon>
        <taxon>Streptophyta</taxon>
        <taxon>Embryophyta</taxon>
        <taxon>Tracheophyta</taxon>
        <taxon>Spermatophyta</taxon>
        <taxon>Magnoliopsida</taxon>
        <taxon>eudicotyledons</taxon>
        <taxon>Gunneridae</taxon>
        <taxon>Pentapetalae</taxon>
        <taxon>rosids</taxon>
        <taxon>malvids</taxon>
        <taxon>Sapindales</taxon>
        <taxon>Meliaceae</taxon>
        <taxon>Melia</taxon>
    </lineage>
</organism>
<dbReference type="Proteomes" id="UP001164539">
    <property type="component" value="Chromosome 10"/>
</dbReference>